<proteinExistence type="predicted"/>
<keyword evidence="2" id="KW-1185">Reference proteome</keyword>
<evidence type="ECO:0000313" key="2">
    <source>
        <dbReference type="Proteomes" id="UP000287853"/>
    </source>
</evidence>
<evidence type="ECO:0000313" key="1">
    <source>
        <dbReference type="EMBL" id="RWX45490.1"/>
    </source>
</evidence>
<sequence>MKKGIGNRKRGGFLGVADVLGLSRPRKMKWKVVNPSTLKNRMKKLGIVYGKQRHL</sequence>
<organism evidence="1 2">
    <name type="scientific">Candidatus Electrothrix aarhusensis</name>
    <dbReference type="NCBI Taxonomy" id="1859131"/>
    <lineage>
        <taxon>Bacteria</taxon>
        <taxon>Pseudomonadati</taxon>
        <taxon>Thermodesulfobacteriota</taxon>
        <taxon>Desulfobulbia</taxon>
        <taxon>Desulfobulbales</taxon>
        <taxon>Desulfobulbaceae</taxon>
        <taxon>Candidatus Electrothrix</taxon>
    </lineage>
</organism>
<dbReference type="Proteomes" id="UP000287853">
    <property type="component" value="Unassembled WGS sequence"/>
</dbReference>
<dbReference type="AlphaFoldDB" id="A0A444IXN7"/>
<accession>A0A444IXN7</accession>
<comment type="caution">
    <text evidence="1">The sequence shown here is derived from an EMBL/GenBank/DDBJ whole genome shotgun (WGS) entry which is preliminary data.</text>
</comment>
<dbReference type="EMBL" id="MTKO01000077">
    <property type="protein sequence ID" value="RWX45490.1"/>
    <property type="molecule type" value="Genomic_DNA"/>
</dbReference>
<name>A0A444IXN7_9BACT</name>
<protein>
    <submittedName>
        <fullName evidence="1">Uncharacterized protein</fullName>
    </submittedName>
</protein>
<gene>
    <name evidence="1" type="ORF">H206_02153</name>
</gene>
<reference evidence="1 2" key="1">
    <citation type="submission" date="2017-01" db="EMBL/GenBank/DDBJ databases">
        <title>The cable genome- insights into the physiology and evolution of filamentous bacteria capable of sulfide oxidation via long distance electron transfer.</title>
        <authorList>
            <person name="Schreiber L."/>
            <person name="Bjerg J.T."/>
            <person name="Boggild A."/>
            <person name="Van De Vossenberg J."/>
            <person name="Meysman F."/>
            <person name="Nielsen L.P."/>
            <person name="Schramm A."/>
            <person name="Kjeldsen K.U."/>
        </authorList>
    </citation>
    <scope>NUCLEOTIDE SEQUENCE [LARGE SCALE GENOMIC DNA]</scope>
    <source>
        <strain evidence="1">MCF</strain>
    </source>
</reference>